<dbReference type="EMBL" id="MFGO01000010">
    <property type="protein sequence ID" value="OGF41372.1"/>
    <property type="molecule type" value="Genomic_DNA"/>
</dbReference>
<proteinExistence type="predicted"/>
<dbReference type="InterPro" id="IPR036390">
    <property type="entry name" value="WH_DNA-bd_sf"/>
</dbReference>
<comment type="caution">
    <text evidence="2">The sequence shown here is derived from an EMBL/GenBank/DDBJ whole genome shotgun (WGS) entry which is preliminary data.</text>
</comment>
<sequence>MSDSTTIIEGLRAFGLNKKQANIYLACLKLPRPTIQNISEESGIKRTSIYTMLSELEEKEVIKYTKEGKKTYIKAKSPQNLLRSIEEKHKKIKKSLPALNRLYKEQKQNSENLEIIYFRGKEGFKNFWKDLLSSQTKEWLIMTSGKEFLSFVSENYIKNHIIKEKRKRNIKSRQIITNSTYAREIVKKDIFENRESRIIDHKYKLPVIEMIYENSVAIISSNFDDLIMVIKNKNVAETHKSYFEIIWQQVH</sequence>
<name>A0A1F5TQS7_9BACT</name>
<dbReference type="AlphaFoldDB" id="A0A1F5TQS7"/>
<dbReference type="Gene3D" id="1.10.10.10">
    <property type="entry name" value="Winged helix-like DNA-binding domain superfamily/Winged helix DNA-binding domain"/>
    <property type="match status" value="1"/>
</dbReference>
<reference evidence="2 3" key="1">
    <citation type="journal article" date="2016" name="Nat. Commun.">
        <title>Thousands of microbial genomes shed light on interconnected biogeochemical processes in an aquifer system.</title>
        <authorList>
            <person name="Anantharaman K."/>
            <person name="Brown C.T."/>
            <person name="Hug L.A."/>
            <person name="Sharon I."/>
            <person name="Castelle C.J."/>
            <person name="Probst A.J."/>
            <person name="Thomas B.C."/>
            <person name="Singh A."/>
            <person name="Wilkins M.J."/>
            <person name="Karaoz U."/>
            <person name="Brodie E.L."/>
            <person name="Williams K.H."/>
            <person name="Hubbard S.S."/>
            <person name="Banfield J.F."/>
        </authorList>
    </citation>
    <scope>NUCLEOTIDE SEQUENCE [LARGE SCALE GENOMIC DNA]</scope>
</reference>
<evidence type="ECO:0000313" key="3">
    <source>
        <dbReference type="Proteomes" id="UP000177579"/>
    </source>
</evidence>
<dbReference type="InterPro" id="IPR036388">
    <property type="entry name" value="WH-like_DNA-bd_sf"/>
</dbReference>
<dbReference type="InterPro" id="IPR051797">
    <property type="entry name" value="TrmB-like"/>
</dbReference>
<feature type="domain" description="Transcription regulator TrmB N-terminal" evidence="1">
    <location>
        <begin position="11"/>
        <end position="78"/>
    </location>
</feature>
<dbReference type="InterPro" id="IPR002831">
    <property type="entry name" value="Tscrpt_reg_TrmB_N"/>
</dbReference>
<dbReference type="PANTHER" id="PTHR34293">
    <property type="entry name" value="HTH-TYPE TRANSCRIPTIONAL REGULATOR TRMBL2"/>
    <property type="match status" value="1"/>
</dbReference>
<accession>A0A1F5TQS7</accession>
<dbReference type="PANTHER" id="PTHR34293:SF1">
    <property type="entry name" value="HTH-TYPE TRANSCRIPTIONAL REGULATOR TRMBL2"/>
    <property type="match status" value="1"/>
</dbReference>
<gene>
    <name evidence="2" type="ORF">A2531_07230</name>
</gene>
<protein>
    <recommendedName>
        <fullName evidence="1">Transcription regulator TrmB N-terminal domain-containing protein</fullName>
    </recommendedName>
</protein>
<organism evidence="2 3">
    <name type="scientific">Candidatus Falkowbacteria bacterium RIFOXYD2_FULL_34_120</name>
    <dbReference type="NCBI Taxonomy" id="1798007"/>
    <lineage>
        <taxon>Bacteria</taxon>
        <taxon>Candidatus Falkowiibacteriota</taxon>
    </lineage>
</organism>
<evidence type="ECO:0000313" key="2">
    <source>
        <dbReference type="EMBL" id="OGF41372.1"/>
    </source>
</evidence>
<dbReference type="Pfam" id="PF01978">
    <property type="entry name" value="TrmB"/>
    <property type="match status" value="1"/>
</dbReference>
<evidence type="ECO:0000259" key="1">
    <source>
        <dbReference type="Pfam" id="PF01978"/>
    </source>
</evidence>
<dbReference type="Proteomes" id="UP000177579">
    <property type="component" value="Unassembled WGS sequence"/>
</dbReference>
<dbReference type="SUPFAM" id="SSF46785">
    <property type="entry name" value="Winged helix' DNA-binding domain"/>
    <property type="match status" value="1"/>
</dbReference>